<evidence type="ECO:0000313" key="4">
    <source>
        <dbReference type="EMBL" id="CAI8053947.1"/>
    </source>
</evidence>
<dbReference type="PROSITE" id="PS50297">
    <property type="entry name" value="ANK_REP_REGION"/>
    <property type="match status" value="2"/>
</dbReference>
<feature type="repeat" description="ANK" evidence="3">
    <location>
        <begin position="172"/>
        <end position="204"/>
    </location>
</feature>
<dbReference type="SUPFAM" id="SSF48403">
    <property type="entry name" value="Ankyrin repeat"/>
    <property type="match status" value="1"/>
</dbReference>
<dbReference type="InterPro" id="IPR002110">
    <property type="entry name" value="Ankyrin_rpt"/>
</dbReference>
<protein>
    <submittedName>
        <fullName evidence="4">Kinase D-interacting substrate of 220 kDa</fullName>
    </submittedName>
</protein>
<comment type="caution">
    <text evidence="4">The sequence shown here is derived from an EMBL/GenBank/DDBJ whole genome shotgun (WGS) entry which is preliminary data.</text>
</comment>
<dbReference type="EMBL" id="CASHTH010004132">
    <property type="protein sequence ID" value="CAI8053947.1"/>
    <property type="molecule type" value="Genomic_DNA"/>
</dbReference>
<dbReference type="Proteomes" id="UP001174909">
    <property type="component" value="Unassembled WGS sequence"/>
</dbReference>
<evidence type="ECO:0000256" key="1">
    <source>
        <dbReference type="ARBA" id="ARBA00022737"/>
    </source>
</evidence>
<name>A0AA35TVQ4_GEOBA</name>
<gene>
    <name evidence="4" type="ORF">GBAR_LOCUS29490</name>
</gene>
<feature type="repeat" description="ANK" evidence="3">
    <location>
        <begin position="70"/>
        <end position="102"/>
    </location>
</feature>
<reference evidence="4" key="1">
    <citation type="submission" date="2023-03" db="EMBL/GenBank/DDBJ databases">
        <authorList>
            <person name="Steffen K."/>
            <person name="Cardenas P."/>
        </authorList>
    </citation>
    <scope>NUCLEOTIDE SEQUENCE</scope>
</reference>
<dbReference type="AlphaFoldDB" id="A0AA35TVQ4"/>
<dbReference type="InterPro" id="IPR036770">
    <property type="entry name" value="Ankyrin_rpt-contain_sf"/>
</dbReference>
<proteinExistence type="predicted"/>
<evidence type="ECO:0000256" key="2">
    <source>
        <dbReference type="ARBA" id="ARBA00023043"/>
    </source>
</evidence>
<keyword evidence="5" id="KW-1185">Reference proteome</keyword>
<organism evidence="4 5">
    <name type="scientific">Geodia barretti</name>
    <name type="common">Barrett's horny sponge</name>
    <dbReference type="NCBI Taxonomy" id="519541"/>
    <lineage>
        <taxon>Eukaryota</taxon>
        <taxon>Metazoa</taxon>
        <taxon>Porifera</taxon>
        <taxon>Demospongiae</taxon>
        <taxon>Heteroscleromorpha</taxon>
        <taxon>Tetractinellida</taxon>
        <taxon>Astrophorina</taxon>
        <taxon>Geodiidae</taxon>
        <taxon>Geodia</taxon>
    </lineage>
</organism>
<dbReference type="Gene3D" id="1.25.40.20">
    <property type="entry name" value="Ankyrin repeat-containing domain"/>
    <property type="match status" value="1"/>
</dbReference>
<evidence type="ECO:0000256" key="3">
    <source>
        <dbReference type="PROSITE-ProRule" id="PRU00023"/>
    </source>
</evidence>
<dbReference type="Pfam" id="PF12796">
    <property type="entry name" value="Ank_2"/>
    <property type="match status" value="2"/>
</dbReference>
<keyword evidence="2 3" id="KW-0040">ANK repeat</keyword>
<dbReference type="PANTHER" id="PTHR24171">
    <property type="entry name" value="ANKYRIN REPEAT DOMAIN-CONTAINING PROTEIN 39-RELATED"/>
    <property type="match status" value="1"/>
</dbReference>
<feature type="repeat" description="ANK" evidence="3">
    <location>
        <begin position="37"/>
        <end position="69"/>
    </location>
</feature>
<dbReference type="GO" id="GO:0016301">
    <property type="term" value="F:kinase activity"/>
    <property type="evidence" value="ECO:0007669"/>
    <property type="project" value="UniProtKB-KW"/>
</dbReference>
<dbReference type="PROSITE" id="PS50088">
    <property type="entry name" value="ANK_REPEAT"/>
    <property type="match status" value="3"/>
</dbReference>
<keyword evidence="4" id="KW-0808">Transferase</keyword>
<sequence length="232" mass="25316">MITVEEELMSAVSEGDKERVGQLLLEGVDPNVFPPMTDSTPLMEASRGGNFEIARLLLDNGANPNLANSENWTPLMAAANNGHLGTADTLLGRKADPDKQDDSGWSALMAAVFKRYNGVALRILTAGAKPHIQDKNKTNALLLAIKIHGTDTVVEALLDHMDPSYLDIQDSYGETALMYACKKKNLKLVKKILSMGANSTISNNVNIDHNVCIIIGNIPYRMEIQLLRLQMS</sequence>
<dbReference type="PANTHER" id="PTHR24171:SF9">
    <property type="entry name" value="ANKYRIN REPEAT DOMAIN-CONTAINING PROTEIN 39"/>
    <property type="match status" value="1"/>
</dbReference>
<accession>A0AA35TVQ4</accession>
<evidence type="ECO:0000313" key="5">
    <source>
        <dbReference type="Proteomes" id="UP001174909"/>
    </source>
</evidence>
<keyword evidence="1" id="KW-0677">Repeat</keyword>
<keyword evidence="4" id="KW-0418">Kinase</keyword>
<dbReference type="SMART" id="SM00248">
    <property type="entry name" value="ANK"/>
    <property type="match status" value="6"/>
</dbReference>